<evidence type="ECO:0000256" key="6">
    <source>
        <dbReference type="ARBA" id="ARBA00022695"/>
    </source>
</evidence>
<keyword evidence="7 11" id="KW-0547">Nucleotide-binding</keyword>
<evidence type="ECO:0000256" key="2">
    <source>
        <dbReference type="ARBA" id="ARBA00005019"/>
    </source>
</evidence>
<dbReference type="EMBL" id="JAQQXP010000001">
    <property type="protein sequence ID" value="MDC8830898.1"/>
    <property type="molecule type" value="Genomic_DNA"/>
</dbReference>
<evidence type="ECO:0000259" key="12">
    <source>
        <dbReference type="Pfam" id="PF01467"/>
    </source>
</evidence>
<dbReference type="NCBIfam" id="NF000839">
    <property type="entry name" value="PRK00071.1-1"/>
    <property type="match status" value="1"/>
</dbReference>
<evidence type="ECO:0000256" key="5">
    <source>
        <dbReference type="ARBA" id="ARBA00022679"/>
    </source>
</evidence>
<evidence type="ECO:0000256" key="3">
    <source>
        <dbReference type="ARBA" id="ARBA00009014"/>
    </source>
</evidence>
<evidence type="ECO:0000313" key="14">
    <source>
        <dbReference type="Proteomes" id="UP001218788"/>
    </source>
</evidence>
<sequence length="213" mass="24045">MPALLGGTYNPPHRGHINAGLDAISEIGVDRLGLLPCKIPPHKAAPETSSTHRLKMLELACTDDPRLYVEPLELSLPAPSYTVKTLRQIRANQPDTNLFFLLGEDSLYNLPTWYEWQSLTDYCHIIVMRRPGAPGSLSQPLQEWLAERRCSNTEQLHAQSSGLVYSTASQDYPVSSTRLRERIATDINDNDVTYWLNPAVLHYIKQHHLYGTQ</sequence>
<organism evidence="13 14">
    <name type="scientific">Alteromonas gilva</name>
    <dbReference type="NCBI Taxonomy" id="2987522"/>
    <lineage>
        <taxon>Bacteria</taxon>
        <taxon>Pseudomonadati</taxon>
        <taxon>Pseudomonadota</taxon>
        <taxon>Gammaproteobacteria</taxon>
        <taxon>Alteromonadales</taxon>
        <taxon>Alteromonadaceae</taxon>
        <taxon>Alteromonas/Salinimonas group</taxon>
        <taxon>Alteromonas</taxon>
    </lineage>
</organism>
<dbReference type="Pfam" id="PF01467">
    <property type="entry name" value="CTP_transf_like"/>
    <property type="match status" value="1"/>
</dbReference>
<dbReference type="PANTHER" id="PTHR39321">
    <property type="entry name" value="NICOTINATE-NUCLEOTIDE ADENYLYLTRANSFERASE-RELATED"/>
    <property type="match status" value="1"/>
</dbReference>
<gene>
    <name evidence="11 13" type="primary">nadD</name>
    <name evidence="13" type="ORF">OIK42_09005</name>
</gene>
<evidence type="ECO:0000256" key="10">
    <source>
        <dbReference type="ARBA" id="ARBA00048721"/>
    </source>
</evidence>
<evidence type="ECO:0000256" key="4">
    <source>
        <dbReference type="ARBA" id="ARBA00022642"/>
    </source>
</evidence>
<evidence type="ECO:0000256" key="11">
    <source>
        <dbReference type="HAMAP-Rule" id="MF_00244"/>
    </source>
</evidence>
<dbReference type="RefSeq" id="WP_273639873.1">
    <property type="nucleotide sequence ID" value="NZ_JAQQXP010000001.1"/>
</dbReference>
<evidence type="ECO:0000313" key="13">
    <source>
        <dbReference type="EMBL" id="MDC8830898.1"/>
    </source>
</evidence>
<evidence type="ECO:0000256" key="1">
    <source>
        <dbReference type="ARBA" id="ARBA00002324"/>
    </source>
</evidence>
<keyword evidence="8 11" id="KW-0067">ATP-binding</keyword>
<protein>
    <recommendedName>
        <fullName evidence="11">Probable nicotinate-nucleotide adenylyltransferase</fullName>
        <ecNumber evidence="11">2.7.7.18</ecNumber>
    </recommendedName>
    <alternativeName>
        <fullName evidence="11">Deamido-NAD(+) diphosphorylase</fullName>
    </alternativeName>
    <alternativeName>
        <fullName evidence="11">Deamido-NAD(+) pyrophosphorylase</fullName>
    </alternativeName>
    <alternativeName>
        <fullName evidence="11">Nicotinate mononucleotide adenylyltransferase</fullName>
        <shortName evidence="11">NaMN adenylyltransferase</shortName>
    </alternativeName>
</protein>
<keyword evidence="5 11" id="KW-0808">Transferase</keyword>
<dbReference type="Proteomes" id="UP001218788">
    <property type="component" value="Unassembled WGS sequence"/>
</dbReference>
<dbReference type="NCBIfam" id="TIGR00482">
    <property type="entry name" value="nicotinate (nicotinamide) nucleotide adenylyltransferase"/>
    <property type="match status" value="1"/>
</dbReference>
<reference evidence="13 14" key="1">
    <citation type="submission" date="2022-10" db="EMBL/GenBank/DDBJ databases">
        <title>Alteromonas sp. chi3 Genome sequencing.</title>
        <authorList>
            <person name="Park S."/>
        </authorList>
    </citation>
    <scope>NUCLEOTIDE SEQUENCE [LARGE SCALE GENOMIC DNA]</scope>
    <source>
        <strain evidence="14">chi3</strain>
    </source>
</reference>
<dbReference type="SUPFAM" id="SSF52374">
    <property type="entry name" value="Nucleotidylyl transferase"/>
    <property type="match status" value="1"/>
</dbReference>
<comment type="similarity">
    <text evidence="3 11">Belongs to the NadD family.</text>
</comment>
<dbReference type="GO" id="GO:0004515">
    <property type="term" value="F:nicotinate-nucleotide adenylyltransferase activity"/>
    <property type="evidence" value="ECO:0007669"/>
    <property type="project" value="UniProtKB-EC"/>
</dbReference>
<accession>A0ABT5L1H5</accession>
<dbReference type="EC" id="2.7.7.18" evidence="11"/>
<dbReference type="PANTHER" id="PTHR39321:SF3">
    <property type="entry name" value="PHOSPHOPANTETHEINE ADENYLYLTRANSFERASE"/>
    <property type="match status" value="1"/>
</dbReference>
<dbReference type="CDD" id="cd02165">
    <property type="entry name" value="NMNAT"/>
    <property type="match status" value="1"/>
</dbReference>
<comment type="pathway">
    <text evidence="2 11">Cofactor biosynthesis; NAD(+) biosynthesis; deamido-NAD(+) from nicotinate D-ribonucleotide: step 1/1.</text>
</comment>
<comment type="catalytic activity">
    <reaction evidence="10 11">
        <text>nicotinate beta-D-ribonucleotide + ATP + H(+) = deamido-NAD(+) + diphosphate</text>
        <dbReference type="Rhea" id="RHEA:22860"/>
        <dbReference type="ChEBI" id="CHEBI:15378"/>
        <dbReference type="ChEBI" id="CHEBI:30616"/>
        <dbReference type="ChEBI" id="CHEBI:33019"/>
        <dbReference type="ChEBI" id="CHEBI:57502"/>
        <dbReference type="ChEBI" id="CHEBI:58437"/>
        <dbReference type="EC" id="2.7.7.18"/>
    </reaction>
</comment>
<comment type="function">
    <text evidence="1 11">Catalyzes the reversible adenylation of nicotinate mononucleotide (NaMN) to nicotinic acid adenine dinucleotide (NaAD).</text>
</comment>
<proteinExistence type="inferred from homology"/>
<keyword evidence="4 11" id="KW-0662">Pyridine nucleotide biosynthesis</keyword>
<keyword evidence="6 11" id="KW-0548">Nucleotidyltransferase</keyword>
<keyword evidence="9 11" id="KW-0520">NAD</keyword>
<evidence type="ECO:0000256" key="7">
    <source>
        <dbReference type="ARBA" id="ARBA00022741"/>
    </source>
</evidence>
<name>A0ABT5L1H5_9ALTE</name>
<dbReference type="InterPro" id="IPR004821">
    <property type="entry name" value="Cyt_trans-like"/>
</dbReference>
<dbReference type="Gene3D" id="3.40.50.620">
    <property type="entry name" value="HUPs"/>
    <property type="match status" value="1"/>
</dbReference>
<feature type="domain" description="Cytidyltransferase-like" evidence="12">
    <location>
        <begin position="4"/>
        <end position="182"/>
    </location>
</feature>
<dbReference type="InterPro" id="IPR014729">
    <property type="entry name" value="Rossmann-like_a/b/a_fold"/>
</dbReference>
<evidence type="ECO:0000256" key="9">
    <source>
        <dbReference type="ARBA" id="ARBA00023027"/>
    </source>
</evidence>
<comment type="caution">
    <text evidence="13">The sequence shown here is derived from an EMBL/GenBank/DDBJ whole genome shotgun (WGS) entry which is preliminary data.</text>
</comment>
<keyword evidence="14" id="KW-1185">Reference proteome</keyword>
<dbReference type="InterPro" id="IPR005248">
    <property type="entry name" value="NadD/NMNAT"/>
</dbReference>
<dbReference type="HAMAP" id="MF_00244">
    <property type="entry name" value="NaMN_adenylyltr"/>
    <property type="match status" value="1"/>
</dbReference>
<evidence type="ECO:0000256" key="8">
    <source>
        <dbReference type="ARBA" id="ARBA00022840"/>
    </source>
</evidence>